<name>A0A2S9KG85_9BURK</name>
<protein>
    <submittedName>
        <fullName evidence="3">Pilus assembly protein PilP</fullName>
    </submittedName>
</protein>
<keyword evidence="1" id="KW-0732">Signal</keyword>
<dbReference type="RefSeq" id="WP_105729010.1">
    <property type="nucleotide sequence ID" value="NZ_DAIPCI010000014.1"/>
</dbReference>
<dbReference type="PIRSF" id="PIRSF016481">
    <property type="entry name" value="Pilus_assembly_PilP"/>
    <property type="match status" value="1"/>
</dbReference>
<sequence>MKPIHPAPLSVTLGLILLLAACGQADQDEIRQWMAEQRQAVSPQVEPIPEPTRFVPQAYGSESALAPFSSEKLFVALRSDSASGSGGALIRAELNRRKEALEFIPLDAMSMVGLLDRRGRKVALVRVDKLLYQVGIGQYLGQNFGRVMKISEHEIALREIVQDAAGDWVERPVTLQLQEETRK</sequence>
<evidence type="ECO:0000313" key="3">
    <source>
        <dbReference type="EMBL" id="PRD69434.1"/>
    </source>
</evidence>
<gene>
    <name evidence="3" type="ORF">C6P61_05910</name>
    <name evidence="2" type="ORF">F5985_06480</name>
</gene>
<evidence type="ECO:0000313" key="4">
    <source>
        <dbReference type="Proteomes" id="UP000238326"/>
    </source>
</evidence>
<dbReference type="Pfam" id="PF04351">
    <property type="entry name" value="PilP"/>
    <property type="match status" value="1"/>
</dbReference>
<dbReference type="Gene3D" id="2.30.30.830">
    <property type="match status" value="1"/>
</dbReference>
<reference evidence="2 5" key="2">
    <citation type="submission" date="2019-09" db="EMBL/GenBank/DDBJ databases">
        <title>Identification of Malikia spinosa a prominent benzene-, toluene-, and ethylbenzene-degrading bacterium: enrichment, isolation and whole genome sequencing.</title>
        <authorList>
            <person name="Tancsics A."/>
            <person name="Revesz F."/>
            <person name="Kriszt B."/>
        </authorList>
    </citation>
    <scope>NUCLEOTIDE SEQUENCE [LARGE SCALE GENOMIC DNA]</scope>
    <source>
        <strain evidence="2 5">AB6</strain>
    </source>
</reference>
<comment type="caution">
    <text evidence="3">The sequence shown here is derived from an EMBL/GenBank/DDBJ whole genome shotgun (WGS) entry which is preliminary data.</text>
</comment>
<dbReference type="PROSITE" id="PS51257">
    <property type="entry name" value="PROKAR_LIPOPROTEIN"/>
    <property type="match status" value="1"/>
</dbReference>
<feature type="chain" id="PRO_5044580392" evidence="1">
    <location>
        <begin position="26"/>
        <end position="183"/>
    </location>
</feature>
<dbReference type="Proteomes" id="UP000481947">
    <property type="component" value="Unassembled WGS sequence"/>
</dbReference>
<keyword evidence="4" id="KW-1185">Reference proteome</keyword>
<dbReference type="InterPro" id="IPR007446">
    <property type="entry name" value="PilP"/>
</dbReference>
<dbReference type="Proteomes" id="UP000238326">
    <property type="component" value="Unassembled WGS sequence"/>
</dbReference>
<feature type="signal peptide" evidence="1">
    <location>
        <begin position="1"/>
        <end position="25"/>
    </location>
</feature>
<evidence type="ECO:0000256" key="1">
    <source>
        <dbReference type="SAM" id="SignalP"/>
    </source>
</evidence>
<evidence type="ECO:0000313" key="2">
    <source>
        <dbReference type="EMBL" id="MYZ51791.1"/>
    </source>
</evidence>
<dbReference type="EMBL" id="VYSB01000005">
    <property type="protein sequence ID" value="MYZ51791.1"/>
    <property type="molecule type" value="Genomic_DNA"/>
</dbReference>
<proteinExistence type="predicted"/>
<organism evidence="3 4">
    <name type="scientific">Malikia spinosa</name>
    <dbReference type="NCBI Taxonomy" id="86180"/>
    <lineage>
        <taxon>Bacteria</taxon>
        <taxon>Pseudomonadati</taxon>
        <taxon>Pseudomonadota</taxon>
        <taxon>Betaproteobacteria</taxon>
        <taxon>Burkholderiales</taxon>
        <taxon>Comamonadaceae</taxon>
        <taxon>Malikia</taxon>
    </lineage>
</organism>
<dbReference type="AlphaFoldDB" id="A0A2S9KG85"/>
<accession>A0A2S9KG85</accession>
<reference evidence="3 4" key="1">
    <citation type="submission" date="2018-03" db="EMBL/GenBank/DDBJ databases">
        <title>Comparative genomics illustrates the genes involved in a hyperalkaliphilic mechanisms of Serpentinomonas isolated from highly-alkaline calcium-rich serpentinized springs.</title>
        <authorList>
            <person name="Suzuki S."/>
            <person name="Ishii S."/>
            <person name="Walworth N."/>
            <person name="Bird L."/>
            <person name="Kuenen J.G."/>
            <person name="Nealson K.H."/>
        </authorList>
    </citation>
    <scope>NUCLEOTIDE SEQUENCE [LARGE SCALE GENOMIC DNA]</scope>
    <source>
        <strain evidence="3 4">83</strain>
    </source>
</reference>
<evidence type="ECO:0000313" key="5">
    <source>
        <dbReference type="Proteomes" id="UP000481947"/>
    </source>
</evidence>
<dbReference type="EMBL" id="PVLR01000015">
    <property type="protein sequence ID" value="PRD69434.1"/>
    <property type="molecule type" value="Genomic_DNA"/>
</dbReference>
<dbReference type="OrthoDB" id="5296580at2"/>